<dbReference type="Pfam" id="PF20842">
    <property type="entry name" value="Rax2_2"/>
    <property type="match status" value="1"/>
</dbReference>
<sequence length="1955" mass="206699">MSSMLAHGKATHRSTSTAPVLSRSTTHFHAHVPPSPRRLVRLSFITSPAGCSSMMLLALLLSLAPFMADASVVATATPPKVPTSFLHSMTPPPVDLSIMGQMAVLGDFDAITPVMTHGQQNTFESSTFSILELSRVATGSAASETDHQKILSVPVLLASFGMDTDEGGRTPAYGISATCVLDSAAHQVYIGGYFRQIPSSLKFAANQSNGTVAPDNASPTSTSNSVRKGLNYIGLYDSKLKRFLAMENGLDGPVQSLMCDSSTDQVFVVGKFRAPLQDDTLSGSDRMGDGSSSRYQTIGSFGGGVAVWKRAPGSDNGAGGSSEKSNYNSQLHPPTQASGSWVPLPFKGMNKIVTSVAKTQDGTYYFGGQFDTTTDGEEFSAPDTQLVNLASAQVTTGNGLDVAQDRSIICQNASNPRTNWIMRDNIPGYWRVKFPLLITPTLFRLWNVDVTQGSESANRGTKTFSIMAQPSNQYLNLSYIDPVSDGLLYCTVCPLLPRSSFSTEPLHSQRGYQDFLVVKPELLHAAQIDVVSWYGLGGGLGGVEVYQSEIFVRAVDSLNFAAKCASSAAGTSAEDTHENRDGTAYSSFMGADWVQMRMPDGWQTVLTASVSASDEAARKQAYVDMAPYLQEPGMYDVFLYTPACGSSKGESSTSSVPSNACANRGSIDVSMYFGSPQNVVTVTLQQTNTADKYEKIYSGMILRSTPDFRPHVVVKPSDIKSGASGGGATQTVIVDSIQFVKQATLNNTNSLLFYRPGPGPSIAGGDKGKSGKNLVEGIDSSTWGNLAIQLPGGALVNALVAYSGLFGISTSTSTSSILVIAGEFQSSGYSNIVAWDGGKFVQLGQPSGSSSGLDGAVADMVLEQSTLHMVGNFQQAYGGAGGKGATLLEGLASYSIPTMAWSSFGNVSQNFQPGARFKSIELSSGADGQPQLLVGGIFTWIDGTKSASVAIWDIGTQTWIKENPVVSGNNATSSSNGFSFGFMRGQISYLSRVLASSSDGSTAHKTPVILVAGMIHSVDTYQVQRPEGMAWLTDTGKLKTWNLSPALSTDSVNANITLPEVISKNTDQPTTLERTNAGVMYMNPGSQEWVTVVGGALAGGTIGIGFLRPSQASTGALIYKNLNVAAASSSVISGEVLALGIDKDETSGHNSLNSGSDLLLIGGAFRSPGGSGAPEVNGVALFDLTADLVVPATLMPAMRGVSGIGAGDPVVRVIKSRPGSSRGTLVLAGEFSGVGTGVTCELICLWDPAEARKALDKKQSLESSFKSVYGDNGNNMKHLGILRGVVNDIAFEDDSNMFVAGDLVVNGVACGAASFNFDSGRWTTFGSLMSTSKGTATAARPLGLDVLPGPATAIAHDSNLHQFFVAGRSSADGSAYFKKWTGSRFIRVSSEFMPTSEIYRLEILPASKDAPIRTSGFTSASNYESNDNTITTNDDISMSSTNNEGNSNESAPSFSPADHSSDTTEIVEQGFILLVSGRIVLGDSSSASAMSLNNDRQESTLAFFDGQSWFPYLQSSRNGSSPPLTGSRSGSPAIGPGTPVSTVISPDSVLTARHLLADHDLLERADPMASAVLTTLPIRIRDQGVFRALAIAHLPRIIAREYLSVLHVVLVSMAISLALIALIVLLGFLFMFLKRRLSGEEEQRQRPRLATSYMESGDGPQGRNGGNGGLYFTDSSLGVNQSTAFGVGASPEDNKKAGRYFFRKWSRGGRKEPDSTEALMASLGITSALDVAASRRGSHLRRGGDSGAGSQIFHPSRPHVYRPNSTIEEATGALVTEFVRNHQQQLTGGSQQALDRQSLEEGLQAPPSPDRRSKKSRHSYPYNPPVAQGRDSSSSDLMNPITQGRFASLLAAADAQDPATPQSHAPTSPATTMTTPGGVIGNNIADLSPHGNGGVVYYAKYPFRAREIGELGFKTGERILVVDMSDDIWWMGVIQDASGQQVHGVFPSNYVSSTP</sequence>
<feature type="transmembrane region" description="Helical" evidence="4">
    <location>
        <begin position="1605"/>
        <end position="1633"/>
    </location>
</feature>
<feature type="domain" description="SH3" evidence="5">
    <location>
        <begin position="1892"/>
        <end position="1955"/>
    </location>
</feature>
<feature type="compositionally biased region" description="Polar residues" evidence="3">
    <location>
        <begin position="1784"/>
        <end position="1795"/>
    </location>
</feature>
<dbReference type="Proteomes" id="UP000717515">
    <property type="component" value="Unassembled WGS sequence"/>
</dbReference>
<reference evidence="6" key="1">
    <citation type="submission" date="2021-07" db="EMBL/GenBank/DDBJ databases">
        <title>Draft genome of Mortierella alpina, strain LL118, isolated from an aspen leaf litter sample.</title>
        <authorList>
            <person name="Yang S."/>
            <person name="Vinatzer B.A."/>
        </authorList>
    </citation>
    <scope>NUCLEOTIDE SEQUENCE</scope>
    <source>
        <strain evidence="6">LL118</strain>
    </source>
</reference>
<keyword evidence="4" id="KW-0812">Transmembrane</keyword>
<proteinExistence type="predicted"/>
<feature type="compositionally biased region" description="Polar residues" evidence="3">
    <location>
        <begin position="13"/>
        <end position="27"/>
    </location>
</feature>
<feature type="compositionally biased region" description="Polar residues" evidence="3">
    <location>
        <begin position="322"/>
        <end position="334"/>
    </location>
</feature>
<dbReference type="InterPro" id="IPR036028">
    <property type="entry name" value="SH3-like_dom_sf"/>
</dbReference>
<feature type="region of interest" description="Disordered" evidence="3">
    <location>
        <begin position="1515"/>
        <end position="1537"/>
    </location>
</feature>
<evidence type="ECO:0000256" key="4">
    <source>
        <dbReference type="SAM" id="Phobius"/>
    </source>
</evidence>
<evidence type="ECO:0000313" key="6">
    <source>
        <dbReference type="EMBL" id="KAG9322177.1"/>
    </source>
</evidence>
<dbReference type="SMART" id="SM00326">
    <property type="entry name" value="SH3"/>
    <property type="match status" value="1"/>
</dbReference>
<dbReference type="GO" id="GO:1902929">
    <property type="term" value="C:plasma membrane of growing cell tip"/>
    <property type="evidence" value="ECO:0007669"/>
    <property type="project" value="TreeGrafter"/>
</dbReference>
<organism evidence="6 7">
    <name type="scientific">Mortierella alpina</name>
    <name type="common">Oleaginous fungus</name>
    <name type="synonym">Mortierella renispora</name>
    <dbReference type="NCBI Taxonomy" id="64518"/>
    <lineage>
        <taxon>Eukaryota</taxon>
        <taxon>Fungi</taxon>
        <taxon>Fungi incertae sedis</taxon>
        <taxon>Mucoromycota</taxon>
        <taxon>Mortierellomycotina</taxon>
        <taxon>Mortierellomycetes</taxon>
        <taxon>Mortierellales</taxon>
        <taxon>Mortierellaceae</taxon>
        <taxon>Mortierella</taxon>
    </lineage>
</organism>
<dbReference type="InterPro" id="IPR048266">
    <property type="entry name" value="Rax2-like_second"/>
</dbReference>
<evidence type="ECO:0000256" key="3">
    <source>
        <dbReference type="SAM" id="MobiDB-lite"/>
    </source>
</evidence>
<evidence type="ECO:0000259" key="5">
    <source>
        <dbReference type="PROSITE" id="PS50002"/>
    </source>
</evidence>
<dbReference type="InterPro" id="IPR001452">
    <property type="entry name" value="SH3_domain"/>
</dbReference>
<dbReference type="Gene3D" id="2.30.30.40">
    <property type="entry name" value="SH3 Domains"/>
    <property type="match status" value="1"/>
</dbReference>
<accession>A0A9P8CWH6</accession>
<dbReference type="Pfam" id="PF14604">
    <property type="entry name" value="SH3_9"/>
    <property type="match status" value="1"/>
</dbReference>
<evidence type="ECO:0000256" key="1">
    <source>
        <dbReference type="ARBA" id="ARBA00022443"/>
    </source>
</evidence>
<feature type="region of interest" description="Disordered" evidence="3">
    <location>
        <begin position="1784"/>
        <end position="1840"/>
    </location>
</feature>
<dbReference type="SUPFAM" id="SSF50044">
    <property type="entry name" value="SH3-domain"/>
    <property type="match status" value="1"/>
</dbReference>
<feature type="compositionally biased region" description="Low complexity" evidence="3">
    <location>
        <begin position="1437"/>
        <end position="1450"/>
    </location>
</feature>
<dbReference type="CDD" id="cd00174">
    <property type="entry name" value="SH3"/>
    <property type="match status" value="1"/>
</dbReference>
<dbReference type="Pfam" id="PF20843">
    <property type="entry name" value="Rax2_3"/>
    <property type="match status" value="1"/>
</dbReference>
<dbReference type="Pfam" id="PF12768">
    <property type="entry name" value="Rax2"/>
    <property type="match status" value="1"/>
</dbReference>
<dbReference type="PANTHER" id="PTHR31778:SF2">
    <property type="entry name" value="BUD SITE SELECTION PROTEIN RAX2"/>
    <property type="match status" value="1"/>
</dbReference>
<name>A0A9P8CWH6_MORAP</name>
<dbReference type="PANTHER" id="PTHR31778">
    <property type="entry name" value="BUD SITE SELECTION PROTEIN RAX2"/>
    <property type="match status" value="1"/>
</dbReference>
<keyword evidence="4" id="KW-1133">Transmembrane helix</keyword>
<protein>
    <recommendedName>
        <fullName evidence="5">SH3 domain-containing protein</fullName>
    </recommendedName>
</protein>
<dbReference type="EMBL" id="JAIFTL010000161">
    <property type="protein sequence ID" value="KAG9322177.1"/>
    <property type="molecule type" value="Genomic_DNA"/>
</dbReference>
<dbReference type="InterPro" id="IPR048265">
    <property type="entry name" value="Rax2-like_third"/>
</dbReference>
<dbReference type="PROSITE" id="PS50002">
    <property type="entry name" value="SH3"/>
    <property type="match status" value="1"/>
</dbReference>
<keyword evidence="4" id="KW-0472">Membrane</keyword>
<feature type="region of interest" description="Disordered" evidence="3">
    <location>
        <begin position="1"/>
        <end position="29"/>
    </location>
</feature>
<feature type="region of interest" description="Disordered" evidence="3">
    <location>
        <begin position="311"/>
        <end position="334"/>
    </location>
</feature>
<keyword evidence="1 2" id="KW-0728">SH3 domain</keyword>
<evidence type="ECO:0000313" key="7">
    <source>
        <dbReference type="Proteomes" id="UP000717515"/>
    </source>
</evidence>
<feature type="region of interest" description="Disordered" evidence="3">
    <location>
        <begin position="1417"/>
        <end position="1461"/>
    </location>
</feature>
<feature type="compositionally biased region" description="Polar residues" evidence="3">
    <location>
        <begin position="1515"/>
        <end position="1530"/>
    </location>
</feature>
<comment type="caution">
    <text evidence="6">The sequence shown here is derived from an EMBL/GenBank/DDBJ whole genome shotgun (WGS) entry which is preliminary data.</text>
</comment>
<feature type="compositionally biased region" description="Polar residues" evidence="3">
    <location>
        <begin position="1417"/>
        <end position="1436"/>
    </location>
</feature>
<evidence type="ECO:0000256" key="2">
    <source>
        <dbReference type="PROSITE-ProRule" id="PRU00192"/>
    </source>
</evidence>
<gene>
    <name evidence="6" type="ORF">KVV02_002612</name>
</gene>
<feature type="region of interest" description="Disordered" evidence="3">
    <location>
        <begin position="1644"/>
        <end position="1667"/>
    </location>
</feature>
<feature type="region of interest" description="Disordered" evidence="3">
    <location>
        <begin position="1736"/>
        <end position="1764"/>
    </location>
</feature>
<dbReference type="InterPro" id="IPR024982">
    <property type="entry name" value="Rax2-like_C"/>
</dbReference>
<feature type="compositionally biased region" description="Polar residues" evidence="3">
    <location>
        <begin position="1830"/>
        <end position="1840"/>
    </location>
</feature>